<dbReference type="HOGENOM" id="CLU_3076411_0_0_9"/>
<reference evidence="1 2" key="1">
    <citation type="submission" date="2012-12" db="EMBL/GenBank/DDBJ databases">
        <title>The Genome Sequence of Bacillus cereus HuA3-9.</title>
        <authorList>
            <consortium name="The Broad Institute Genome Sequencing Platform"/>
            <consortium name="The Broad Institute Genome Sequencing Center for Infectious Disease"/>
            <person name="Feldgarden M."/>
            <person name="Van der Auwera G.A."/>
            <person name="Mahillon J."/>
            <person name="Duprez V."/>
            <person name="Timmery S."/>
            <person name="Mattelet C."/>
            <person name="Dierick K."/>
            <person name="Sun M."/>
            <person name="Yu Z."/>
            <person name="Zhu L."/>
            <person name="Hu X."/>
            <person name="Shank E.B."/>
            <person name="Swiecicka I."/>
            <person name="Hansen B.M."/>
            <person name="Andrup L."/>
            <person name="Walker B."/>
            <person name="Young S.K."/>
            <person name="Zeng Q."/>
            <person name="Gargeya S."/>
            <person name="Fitzgerald M."/>
            <person name="Haas B."/>
            <person name="Abouelleil A."/>
            <person name="Alvarado L."/>
            <person name="Arachchi H.M."/>
            <person name="Berlin A.M."/>
            <person name="Chapman S.B."/>
            <person name="Dewar J."/>
            <person name="Goldberg J."/>
            <person name="Griggs A."/>
            <person name="Gujja S."/>
            <person name="Hansen M."/>
            <person name="Howarth C."/>
            <person name="Imamovic A."/>
            <person name="Larimer J."/>
            <person name="McCowan C."/>
            <person name="Murphy C."/>
            <person name="Neiman D."/>
            <person name="Pearson M."/>
            <person name="Priest M."/>
            <person name="Roberts A."/>
            <person name="Saif S."/>
            <person name="Shea T."/>
            <person name="Sisk P."/>
            <person name="Sykes S."/>
            <person name="Wortman J."/>
            <person name="Nusbaum C."/>
            <person name="Birren B."/>
        </authorList>
    </citation>
    <scope>NUCLEOTIDE SEQUENCE [LARGE SCALE GENOMIC DNA]</scope>
    <source>
        <strain evidence="1 2">HuA3-9</strain>
    </source>
</reference>
<proteinExistence type="predicted"/>
<dbReference type="EMBL" id="AHDZ01000070">
    <property type="protein sequence ID" value="EOO11384.1"/>
    <property type="molecule type" value="Genomic_DNA"/>
</dbReference>
<dbReference type="RefSeq" id="WP_016094880.1">
    <property type="nucleotide sequence ID" value="NZ_KB976126.1"/>
</dbReference>
<gene>
    <name evidence="1" type="ORF">IGA_05647</name>
</gene>
<protein>
    <recommendedName>
        <fullName evidence="3">C2H2-type domain-containing protein</fullName>
    </recommendedName>
</protein>
<sequence>MTIKNNESYKCKECGKDFTLENLEKHSCVPLNEMPSYEDIKDDIKTETYRKK</sequence>
<dbReference type="Proteomes" id="UP000014003">
    <property type="component" value="Unassembled WGS sequence"/>
</dbReference>
<evidence type="ECO:0008006" key="3">
    <source>
        <dbReference type="Google" id="ProtNLM"/>
    </source>
</evidence>
<evidence type="ECO:0000313" key="2">
    <source>
        <dbReference type="Proteomes" id="UP000014003"/>
    </source>
</evidence>
<accession>R8CIC9</accession>
<organism evidence="1 2">
    <name type="scientific">Bacillus cereus HuA3-9</name>
    <dbReference type="NCBI Taxonomy" id="1053205"/>
    <lineage>
        <taxon>Bacteria</taxon>
        <taxon>Bacillati</taxon>
        <taxon>Bacillota</taxon>
        <taxon>Bacilli</taxon>
        <taxon>Bacillales</taxon>
        <taxon>Bacillaceae</taxon>
        <taxon>Bacillus</taxon>
        <taxon>Bacillus cereus group</taxon>
    </lineage>
</organism>
<dbReference type="PATRIC" id="fig|1053205.3.peg.5709"/>
<dbReference type="AlphaFoldDB" id="R8CIC9"/>
<name>R8CIC9_BACCE</name>
<comment type="caution">
    <text evidence="1">The sequence shown here is derived from an EMBL/GenBank/DDBJ whole genome shotgun (WGS) entry which is preliminary data.</text>
</comment>
<evidence type="ECO:0000313" key="1">
    <source>
        <dbReference type="EMBL" id="EOO11384.1"/>
    </source>
</evidence>